<dbReference type="InterPro" id="IPR019999">
    <property type="entry name" value="Anth_synth_I-like"/>
</dbReference>
<proteinExistence type="predicted"/>
<dbReference type="GO" id="GO:0046820">
    <property type="term" value="F:4-amino-4-deoxychorismate synthase activity"/>
    <property type="evidence" value="ECO:0007669"/>
    <property type="project" value="UniProtKB-EC"/>
</dbReference>
<evidence type="ECO:0000259" key="1">
    <source>
        <dbReference type="Pfam" id="PF00425"/>
    </source>
</evidence>
<dbReference type="SUPFAM" id="SSF56322">
    <property type="entry name" value="ADC synthase"/>
    <property type="match status" value="1"/>
</dbReference>
<accession>A0A3S4IK26</accession>
<keyword evidence="2" id="KW-0808">Transferase</keyword>
<feature type="domain" description="Chorismate-utilising enzyme C-terminal" evidence="1">
    <location>
        <begin position="1"/>
        <end position="41"/>
    </location>
</feature>
<dbReference type="InterPro" id="IPR005801">
    <property type="entry name" value="ADC_synthase"/>
</dbReference>
<keyword evidence="2" id="KW-0032">Aminotransferase</keyword>
<dbReference type="GO" id="GO:0000162">
    <property type="term" value="P:L-tryptophan biosynthetic process"/>
    <property type="evidence" value="ECO:0007669"/>
    <property type="project" value="TreeGrafter"/>
</dbReference>
<reference evidence="2 3" key="1">
    <citation type="submission" date="2018-12" db="EMBL/GenBank/DDBJ databases">
        <authorList>
            <consortium name="Pathogen Informatics"/>
        </authorList>
    </citation>
    <scope>NUCLEOTIDE SEQUENCE [LARGE SCALE GENOMIC DNA]</scope>
    <source>
        <strain evidence="2 3">NCTC6754</strain>
    </source>
</reference>
<dbReference type="PANTHER" id="PTHR11236:SF50">
    <property type="entry name" value="AMINODEOXYCHORISMATE SYNTHASE COMPONENT 1"/>
    <property type="match status" value="1"/>
</dbReference>
<organism evidence="2 3">
    <name type="scientific">Salmonella enterica I</name>
    <dbReference type="NCBI Taxonomy" id="59201"/>
    <lineage>
        <taxon>Bacteria</taxon>
        <taxon>Pseudomonadati</taxon>
        <taxon>Pseudomonadota</taxon>
        <taxon>Gammaproteobacteria</taxon>
        <taxon>Enterobacterales</taxon>
        <taxon>Enterobacteriaceae</taxon>
        <taxon>Salmonella</taxon>
    </lineage>
</organism>
<sequence>MDTSITIRTVTATQGQLYCSAGGGIVADSNEEAEYQETFDKVNRILHPLEN</sequence>
<dbReference type="Proteomes" id="UP000269208">
    <property type="component" value="Chromosome"/>
</dbReference>
<name>A0A3S4IK26_SALET</name>
<dbReference type="EMBL" id="LR134190">
    <property type="protein sequence ID" value="VEB58471.1"/>
    <property type="molecule type" value="Genomic_DNA"/>
</dbReference>
<dbReference type="Gene3D" id="3.60.120.10">
    <property type="entry name" value="Anthranilate synthase"/>
    <property type="match status" value="1"/>
</dbReference>
<protein>
    <submittedName>
        <fullName evidence="2">Para-aminobenzoate synthase component I</fullName>
        <ecNumber evidence="2">2.6.1.85</ecNumber>
    </submittedName>
</protein>
<dbReference type="EC" id="2.6.1.85" evidence="2"/>
<dbReference type="InterPro" id="IPR015890">
    <property type="entry name" value="Chorismate_C"/>
</dbReference>
<dbReference type="AlphaFoldDB" id="A0A3S4IK26"/>
<gene>
    <name evidence="2" type="primary">pabB_1</name>
    <name evidence="2" type="ORF">NCTC6754_05431</name>
</gene>
<dbReference type="PANTHER" id="PTHR11236">
    <property type="entry name" value="AMINOBENZOATE/ANTHRANILATE SYNTHASE"/>
    <property type="match status" value="1"/>
</dbReference>
<evidence type="ECO:0000313" key="3">
    <source>
        <dbReference type="Proteomes" id="UP000269208"/>
    </source>
</evidence>
<dbReference type="Pfam" id="PF00425">
    <property type="entry name" value="Chorismate_bind"/>
    <property type="match status" value="1"/>
</dbReference>
<evidence type="ECO:0000313" key="2">
    <source>
        <dbReference type="EMBL" id="VEB58471.1"/>
    </source>
</evidence>